<keyword evidence="5" id="KW-1185">Reference proteome</keyword>
<dbReference type="GO" id="GO:0009360">
    <property type="term" value="C:DNA polymerase III complex"/>
    <property type="evidence" value="ECO:0007669"/>
    <property type="project" value="TreeGrafter"/>
</dbReference>
<name>A0A7S6UET1_9GAMM</name>
<reference evidence="4 5" key="1">
    <citation type="submission" date="2020-10" db="EMBL/GenBank/DDBJ databases">
        <title>complete genome sequencing of Lysobacter sp. H21R20.</title>
        <authorList>
            <person name="Bae J.-W."/>
            <person name="Lee S.-Y."/>
        </authorList>
    </citation>
    <scope>NUCLEOTIDE SEQUENCE [LARGE SCALE GENOMIC DNA]</scope>
    <source>
        <strain evidence="4 5">H21R20</strain>
    </source>
</reference>
<dbReference type="Gene3D" id="3.40.50.300">
    <property type="entry name" value="P-loop containing nucleotide triphosphate hydrolases"/>
    <property type="match status" value="1"/>
</dbReference>
<dbReference type="InterPro" id="IPR050238">
    <property type="entry name" value="DNA_Rep/Repair_Clamp_Loader"/>
</dbReference>
<evidence type="ECO:0000256" key="2">
    <source>
        <dbReference type="ARBA" id="ARBA00022932"/>
    </source>
</evidence>
<dbReference type="KEGG" id="lcic:INQ41_09690"/>
<gene>
    <name evidence="4" type="ORF">INQ41_09690</name>
</gene>
<comment type="catalytic activity">
    <reaction evidence="3">
        <text>DNA(n) + a 2'-deoxyribonucleoside 5'-triphosphate = DNA(n+1) + diphosphate</text>
        <dbReference type="Rhea" id="RHEA:22508"/>
        <dbReference type="Rhea" id="RHEA-COMP:17339"/>
        <dbReference type="Rhea" id="RHEA-COMP:17340"/>
        <dbReference type="ChEBI" id="CHEBI:33019"/>
        <dbReference type="ChEBI" id="CHEBI:61560"/>
        <dbReference type="ChEBI" id="CHEBI:173112"/>
        <dbReference type="EC" id="2.7.7.7"/>
    </reaction>
</comment>
<keyword evidence="2" id="KW-0239">DNA-directed DNA polymerase</keyword>
<accession>A0A7S6UET1</accession>
<dbReference type="EC" id="2.7.7.7" evidence="1"/>
<dbReference type="SUPFAM" id="SSF52540">
    <property type="entry name" value="P-loop containing nucleoside triphosphate hydrolases"/>
    <property type="match status" value="1"/>
</dbReference>
<evidence type="ECO:0000313" key="4">
    <source>
        <dbReference type="EMBL" id="QOW18941.1"/>
    </source>
</evidence>
<dbReference type="Pfam" id="PF13177">
    <property type="entry name" value="DNA_pol3_delta2"/>
    <property type="match status" value="1"/>
</dbReference>
<protein>
    <recommendedName>
        <fullName evidence="1">DNA-directed DNA polymerase</fullName>
        <ecNumber evidence="1">2.7.7.7</ecNumber>
    </recommendedName>
</protein>
<evidence type="ECO:0000313" key="5">
    <source>
        <dbReference type="Proteomes" id="UP000594059"/>
    </source>
</evidence>
<proteinExistence type="predicted"/>
<organism evidence="4 5">
    <name type="scientific">Novilysobacter ciconiae</name>
    <dbReference type="NCBI Taxonomy" id="2781022"/>
    <lineage>
        <taxon>Bacteria</taxon>
        <taxon>Pseudomonadati</taxon>
        <taxon>Pseudomonadota</taxon>
        <taxon>Gammaproteobacteria</taxon>
        <taxon>Lysobacterales</taxon>
        <taxon>Lysobacteraceae</taxon>
        <taxon>Novilysobacter</taxon>
    </lineage>
</organism>
<dbReference type="AlphaFoldDB" id="A0A7S6UET1"/>
<dbReference type="GO" id="GO:0003887">
    <property type="term" value="F:DNA-directed DNA polymerase activity"/>
    <property type="evidence" value="ECO:0007669"/>
    <property type="project" value="UniProtKB-KW"/>
</dbReference>
<dbReference type="EMBL" id="CP063656">
    <property type="protein sequence ID" value="QOW18941.1"/>
    <property type="molecule type" value="Genomic_DNA"/>
</dbReference>
<dbReference type="PANTHER" id="PTHR11669:SF8">
    <property type="entry name" value="DNA POLYMERASE III SUBUNIT DELTA"/>
    <property type="match status" value="1"/>
</dbReference>
<dbReference type="Proteomes" id="UP000594059">
    <property type="component" value="Chromosome"/>
</dbReference>
<dbReference type="PANTHER" id="PTHR11669">
    <property type="entry name" value="REPLICATION FACTOR C / DNA POLYMERASE III GAMMA-TAU SUBUNIT"/>
    <property type="match status" value="1"/>
</dbReference>
<dbReference type="RefSeq" id="WP_193984016.1">
    <property type="nucleotide sequence ID" value="NZ_CP063656.1"/>
</dbReference>
<keyword evidence="4" id="KW-0548">Nucleotidyltransferase</keyword>
<keyword evidence="4" id="KW-0808">Transferase</keyword>
<sequence length="346" mass="37910">MTGFSPWQQRVHDRTALALDSGRLGHALLFCGPARLGKLAVAERLANRLLCTERTAEGGACGACRSCRMFASRSQADPVETRPDGSLAFPQGRSGHPDLLQVSFAINDKARPPKPRTEIVIEQIRRLSEQMTLSAQYGQTKIAIIDPADAINHAGANALLKTLEEPVAGRYLWLVSAHPSRLSATIRSRCQRIEFRMPPRAEALAWLQDSGRPAALAEEALDAARGHPGLATEWLQSDALALRRQVATDLERVATGEAGVVETAQRWAADANADLRLQFAADLAVARTASDLTDPARTRSLTEWFERANRARELMRTTVRSDLVLVELLRAWRAGESRRTAGQSRG</sequence>
<evidence type="ECO:0000256" key="1">
    <source>
        <dbReference type="ARBA" id="ARBA00012417"/>
    </source>
</evidence>
<dbReference type="InterPro" id="IPR027417">
    <property type="entry name" value="P-loop_NTPase"/>
</dbReference>
<dbReference type="GO" id="GO:0006261">
    <property type="term" value="P:DNA-templated DNA replication"/>
    <property type="evidence" value="ECO:0007669"/>
    <property type="project" value="TreeGrafter"/>
</dbReference>
<evidence type="ECO:0000256" key="3">
    <source>
        <dbReference type="ARBA" id="ARBA00049244"/>
    </source>
</evidence>